<gene>
    <name evidence="1" type="ORF">WA1_05810</name>
</gene>
<protein>
    <submittedName>
        <fullName evidence="1">Uncharacterized protein</fullName>
    </submittedName>
</protein>
<proteinExistence type="predicted"/>
<keyword evidence="2" id="KW-1185">Reference proteome</keyword>
<dbReference type="Proteomes" id="UP000076925">
    <property type="component" value="Unassembled WGS sequence"/>
</dbReference>
<dbReference type="RefSeq" id="WP_017748150.1">
    <property type="nucleotide sequence ID" value="NZ_KQ976354.1"/>
</dbReference>
<evidence type="ECO:0000313" key="1">
    <source>
        <dbReference type="EMBL" id="KYC35811.1"/>
    </source>
</evidence>
<accession>A0A139WTQ2</accession>
<sequence>MKTQVLNIQPNADTNSLKVFMSIGDEQHQFTFLRWFNQIANHQVQIITPDHQFGDTFKFNQQITDEVMKIVRQLFKGDQLILPKMLVILVLPKKH</sequence>
<dbReference type="AlphaFoldDB" id="A0A139WTQ2"/>
<comment type="caution">
    <text evidence="1">The sequence shown here is derived from an EMBL/GenBank/DDBJ whole genome shotgun (WGS) entry which is preliminary data.</text>
</comment>
<evidence type="ECO:0000313" key="2">
    <source>
        <dbReference type="Proteomes" id="UP000076925"/>
    </source>
</evidence>
<dbReference type="EMBL" id="ANNX02000050">
    <property type="protein sequence ID" value="KYC35811.1"/>
    <property type="molecule type" value="Genomic_DNA"/>
</dbReference>
<reference evidence="1 2" key="1">
    <citation type="journal article" date="2013" name="Genome Biol. Evol.">
        <title>Genomes of Stigonematalean cyanobacteria (subsection V) and the evolution of oxygenic photosynthesis from prokaryotes to plastids.</title>
        <authorList>
            <person name="Dagan T."/>
            <person name="Roettger M."/>
            <person name="Stucken K."/>
            <person name="Landan G."/>
            <person name="Koch R."/>
            <person name="Major P."/>
            <person name="Gould S.B."/>
            <person name="Goremykin V.V."/>
            <person name="Rippka R."/>
            <person name="Tandeau de Marsac N."/>
            <person name="Gugger M."/>
            <person name="Lockhart P.J."/>
            <person name="Allen J.F."/>
            <person name="Brune I."/>
            <person name="Maus I."/>
            <person name="Puhler A."/>
            <person name="Martin W.F."/>
        </authorList>
    </citation>
    <scope>NUCLEOTIDE SEQUENCE [LARGE SCALE GENOMIC DNA]</scope>
    <source>
        <strain evidence="1 2">PCC 7110</strain>
    </source>
</reference>
<dbReference type="OrthoDB" id="583624at2"/>
<name>A0A139WTQ2_9CYAN</name>
<organism evidence="1 2">
    <name type="scientific">Scytonema hofmannii PCC 7110</name>
    <dbReference type="NCBI Taxonomy" id="128403"/>
    <lineage>
        <taxon>Bacteria</taxon>
        <taxon>Bacillati</taxon>
        <taxon>Cyanobacteriota</taxon>
        <taxon>Cyanophyceae</taxon>
        <taxon>Nostocales</taxon>
        <taxon>Scytonemataceae</taxon>
        <taxon>Scytonema</taxon>
    </lineage>
</organism>